<evidence type="ECO:0000256" key="3">
    <source>
        <dbReference type="ARBA" id="ARBA00023242"/>
    </source>
</evidence>
<evidence type="ECO:0000256" key="2">
    <source>
        <dbReference type="ARBA" id="ARBA00009761"/>
    </source>
</evidence>
<dbReference type="InterPro" id="IPR013970">
    <property type="entry name" value="Rfa2"/>
</dbReference>
<dbReference type="GO" id="GO:0006260">
    <property type="term" value="P:DNA replication"/>
    <property type="evidence" value="ECO:0007669"/>
    <property type="project" value="InterPro"/>
</dbReference>
<keyword evidence="5" id="KW-1185">Reference proteome</keyword>
<name>A0A0F4GLG4_9PEZI</name>
<evidence type="ECO:0000313" key="4">
    <source>
        <dbReference type="EMBL" id="KJX98078.1"/>
    </source>
</evidence>
<dbReference type="STRING" id="1047168.A0A0F4GLG4"/>
<comment type="caution">
    <text evidence="4">The sequence shown here is derived from an EMBL/GenBank/DDBJ whole genome shotgun (WGS) entry which is preliminary data.</text>
</comment>
<keyword evidence="3" id="KW-0539">Nucleus</keyword>
<dbReference type="SUPFAM" id="SSF50249">
    <property type="entry name" value="Nucleic acid-binding proteins"/>
    <property type="match status" value="1"/>
</dbReference>
<accession>A0A0F4GLG4</accession>
<dbReference type="Proteomes" id="UP000033647">
    <property type="component" value="Unassembled WGS sequence"/>
</dbReference>
<dbReference type="GO" id="GO:0003697">
    <property type="term" value="F:single-stranded DNA binding"/>
    <property type="evidence" value="ECO:0007669"/>
    <property type="project" value="EnsemblFungi"/>
</dbReference>
<dbReference type="Gene3D" id="2.40.50.140">
    <property type="entry name" value="Nucleic acid-binding proteins"/>
    <property type="match status" value="1"/>
</dbReference>
<dbReference type="EMBL" id="LAFY01000430">
    <property type="protein sequence ID" value="KJX98078.1"/>
    <property type="molecule type" value="Genomic_DNA"/>
</dbReference>
<dbReference type="GO" id="GO:0006284">
    <property type="term" value="P:base-excision repair"/>
    <property type="evidence" value="ECO:0007669"/>
    <property type="project" value="TreeGrafter"/>
</dbReference>
<dbReference type="GO" id="GO:0006298">
    <property type="term" value="P:mismatch repair"/>
    <property type="evidence" value="ECO:0007669"/>
    <property type="project" value="TreeGrafter"/>
</dbReference>
<dbReference type="PANTHER" id="PTHR15114:SF1">
    <property type="entry name" value="REPLICATION PROTEIN A 14 KDA SUBUNIT"/>
    <property type="match status" value="1"/>
</dbReference>
<dbReference type="GO" id="GO:0035861">
    <property type="term" value="C:site of double-strand break"/>
    <property type="evidence" value="ECO:0007669"/>
    <property type="project" value="EnsemblFungi"/>
</dbReference>
<gene>
    <name evidence="4" type="ORF">TI39_contig438g00018</name>
</gene>
<protein>
    <submittedName>
        <fullName evidence="4">Putative dna replication factor a subunit ssb3 protein</fullName>
    </submittedName>
</protein>
<dbReference type="AlphaFoldDB" id="A0A0F4GLG4"/>
<comment type="similarity">
    <text evidence="2">Belongs to the replication factor A protein 3 family.</text>
</comment>
<evidence type="ECO:0000256" key="1">
    <source>
        <dbReference type="ARBA" id="ARBA00004123"/>
    </source>
</evidence>
<dbReference type="InterPro" id="IPR012340">
    <property type="entry name" value="NA-bd_OB-fold"/>
</dbReference>
<dbReference type="Pfam" id="PF08661">
    <property type="entry name" value="Rep_fac-A_3"/>
    <property type="match status" value="1"/>
</dbReference>
<dbReference type="OrthoDB" id="188186at2759"/>
<dbReference type="GO" id="GO:0005662">
    <property type="term" value="C:DNA replication factor A complex"/>
    <property type="evidence" value="ECO:0007669"/>
    <property type="project" value="EnsemblFungi"/>
</dbReference>
<dbReference type="GO" id="GO:0000724">
    <property type="term" value="P:double-strand break repair via homologous recombination"/>
    <property type="evidence" value="ECO:0007669"/>
    <property type="project" value="TreeGrafter"/>
</dbReference>
<dbReference type="CDD" id="cd04479">
    <property type="entry name" value="RPA3"/>
    <property type="match status" value="1"/>
</dbReference>
<sequence length="106" mass="11706">MSEATPRITAPYLGEFSHRTVRVVGKVSQLRGMEATIDSGGDIIVHLNMDSHLHVGNTFEFIGKVGQDLSLKVMASTDMGPNVDFSAYEALVDATHRYSEIFYDKN</sequence>
<organism evidence="4 5">
    <name type="scientific">Zymoseptoria brevis</name>
    <dbReference type="NCBI Taxonomy" id="1047168"/>
    <lineage>
        <taxon>Eukaryota</taxon>
        <taxon>Fungi</taxon>
        <taxon>Dikarya</taxon>
        <taxon>Ascomycota</taxon>
        <taxon>Pezizomycotina</taxon>
        <taxon>Dothideomycetes</taxon>
        <taxon>Dothideomycetidae</taxon>
        <taxon>Mycosphaerellales</taxon>
        <taxon>Mycosphaerellaceae</taxon>
        <taxon>Zymoseptoria</taxon>
    </lineage>
</organism>
<dbReference type="PANTHER" id="PTHR15114">
    <property type="entry name" value="REPLICATION PROTEIN A3"/>
    <property type="match status" value="1"/>
</dbReference>
<evidence type="ECO:0000313" key="5">
    <source>
        <dbReference type="Proteomes" id="UP000033647"/>
    </source>
</evidence>
<proteinExistence type="inferred from homology"/>
<dbReference type="GO" id="GO:0003684">
    <property type="term" value="F:damaged DNA binding"/>
    <property type="evidence" value="ECO:0007669"/>
    <property type="project" value="TreeGrafter"/>
</dbReference>
<dbReference type="FunFam" id="2.40.50.140:FF:000271">
    <property type="entry name" value="Similar to ssDNA binding protein Ssb3"/>
    <property type="match status" value="1"/>
</dbReference>
<reference evidence="4 5" key="1">
    <citation type="submission" date="2015-03" db="EMBL/GenBank/DDBJ databases">
        <title>RNA-seq based gene annotation and comparative genomics of four Zymoseptoria species reveal species-specific pathogenicity related genes and transposable element activity.</title>
        <authorList>
            <person name="Grandaubert J."/>
            <person name="Bhattacharyya A."/>
            <person name="Stukenbrock E.H."/>
        </authorList>
    </citation>
    <scope>NUCLEOTIDE SEQUENCE [LARGE SCALE GENOMIC DNA]</scope>
    <source>
        <strain evidence="4 5">Zb18110</strain>
    </source>
</reference>
<dbReference type="GO" id="GO:0006289">
    <property type="term" value="P:nucleotide-excision repair"/>
    <property type="evidence" value="ECO:0007669"/>
    <property type="project" value="TreeGrafter"/>
</dbReference>
<comment type="subcellular location">
    <subcellularLocation>
        <location evidence="1">Nucleus</location>
    </subcellularLocation>
</comment>